<dbReference type="AlphaFoldDB" id="A0A553H4Y7"/>
<protein>
    <submittedName>
        <fullName evidence="2">Type VI secretion system baseplate subunit TssE</fullName>
    </submittedName>
</protein>
<evidence type="ECO:0000313" key="2">
    <source>
        <dbReference type="EMBL" id="TRX76787.1"/>
    </source>
</evidence>
<name>A0A553H4Y7_9PSED</name>
<feature type="domain" description="IraD/Gp25-like" evidence="1">
    <location>
        <begin position="45"/>
        <end position="148"/>
    </location>
</feature>
<accession>A0A553H4Y7</accession>
<dbReference type="InterPro" id="IPR007048">
    <property type="entry name" value="IraD/Gp25-like"/>
</dbReference>
<evidence type="ECO:0000313" key="3">
    <source>
        <dbReference type="Proteomes" id="UP000315235"/>
    </source>
</evidence>
<dbReference type="PANTHER" id="PTHR38595:SF1">
    <property type="entry name" value="TYPE VI SECRETION SYSTEM COMPONENT TSSE1"/>
    <property type="match status" value="1"/>
</dbReference>
<reference evidence="2 3" key="1">
    <citation type="submission" date="2019-07" db="EMBL/GenBank/DDBJ databases">
        <title>Pseudomonas mangiferae sp. nov., isolated from bark of mango tree in Thailand.</title>
        <authorList>
            <person name="Srisuk N."/>
            <person name="Anurat P."/>
        </authorList>
    </citation>
    <scope>NUCLEOTIDE SEQUENCE [LARGE SCALE GENOMIC DNA]</scope>
    <source>
        <strain evidence="2 3">DMKU_BBB3-04</strain>
    </source>
</reference>
<keyword evidence="3" id="KW-1185">Reference proteome</keyword>
<evidence type="ECO:0000259" key="1">
    <source>
        <dbReference type="Pfam" id="PF04965"/>
    </source>
</evidence>
<dbReference type="InterPro" id="IPR053176">
    <property type="entry name" value="T6SS_TssE1-like"/>
</dbReference>
<dbReference type="EMBL" id="VJOY01000001">
    <property type="protein sequence ID" value="TRX76787.1"/>
    <property type="molecule type" value="Genomic_DNA"/>
</dbReference>
<dbReference type="OrthoDB" id="119583at2"/>
<dbReference type="SUPFAM" id="SSF160719">
    <property type="entry name" value="gpW/gp25-like"/>
    <property type="match status" value="1"/>
</dbReference>
<dbReference type="Proteomes" id="UP000315235">
    <property type="component" value="Unassembled WGS sequence"/>
</dbReference>
<dbReference type="NCBIfam" id="TIGR03357">
    <property type="entry name" value="VI_zyme"/>
    <property type="match status" value="1"/>
</dbReference>
<comment type="caution">
    <text evidence="2">The sequence shown here is derived from an EMBL/GenBank/DDBJ whole genome shotgun (WGS) entry which is preliminary data.</text>
</comment>
<organism evidence="2 3">
    <name type="scientific">Pseudomonas mangiferae</name>
    <dbReference type="NCBI Taxonomy" id="2593654"/>
    <lineage>
        <taxon>Bacteria</taxon>
        <taxon>Pseudomonadati</taxon>
        <taxon>Pseudomonadota</taxon>
        <taxon>Gammaproteobacteria</taxon>
        <taxon>Pseudomonadales</taxon>
        <taxon>Pseudomonadaceae</taxon>
        <taxon>Pseudomonas</taxon>
    </lineage>
</organism>
<dbReference type="RefSeq" id="WP_143486528.1">
    <property type="nucleotide sequence ID" value="NZ_VJOY01000001.1"/>
</dbReference>
<dbReference type="InterPro" id="IPR017737">
    <property type="entry name" value="TssE1-like"/>
</dbReference>
<sequence length="174" mass="19642">MSGKKVLNTARSSRLMPALLDRLTDHEPLMRSETPQERMISRTAYRESVLRDLSWLLNTVNAESASDFLGADRARLSVVNFGVPGLSGRQLADDDWMDVEKAIRLAITTFEPRILPDTLQIRVLPTESAYATRNQLSMEIKGQLWCEPYPIELLLRSHIDLECGQILLENMGSA</sequence>
<dbReference type="PANTHER" id="PTHR38595">
    <property type="entry name" value="CYTOPLASMIC PROTEIN-RELATED"/>
    <property type="match status" value="1"/>
</dbReference>
<gene>
    <name evidence="2" type="primary">tssE</name>
    <name evidence="2" type="ORF">FM069_01840</name>
</gene>
<dbReference type="Pfam" id="PF04965">
    <property type="entry name" value="GPW_gp25"/>
    <property type="match status" value="1"/>
</dbReference>
<proteinExistence type="predicted"/>